<proteinExistence type="predicted"/>
<feature type="compositionally biased region" description="Basic and acidic residues" evidence="1">
    <location>
        <begin position="219"/>
        <end position="233"/>
    </location>
</feature>
<protein>
    <submittedName>
        <fullName evidence="2">Uncharacterized protein</fullName>
    </submittedName>
</protein>
<gene>
    <name evidence="2" type="ORF">P7K49_024462</name>
</gene>
<sequence>MSGLAAGPTLQEAPPEPGTPRCPGAPKVGWPAIGDPLPGRRGAPASLGPCTSLSPHTLVSGPPGAHEGPRRKLASADPAKQPKAPKFPRNIQVCSEEAIRLHINPEPGPQGHPRPALPRFPARPRRARSKRTGQPSPPKHPGRPRPCGLPKKRAPQSPQVCEKAKAPLQGPRLCALASSQVQRLEETHSLARASGAAHSGPAAAAKGLIGESPRHHRRGKEEKEREGESKERATQSSSQGEETTTATKKGGGTRAQKKSSSDSPPPQQSPAWTERSPQHHEAAN</sequence>
<name>A0ABQ9UPM8_SAGOE</name>
<comment type="caution">
    <text evidence="2">The sequence shown here is derived from an EMBL/GenBank/DDBJ whole genome shotgun (WGS) entry which is preliminary data.</text>
</comment>
<feature type="compositionally biased region" description="Pro residues" evidence="1">
    <location>
        <begin position="106"/>
        <end position="118"/>
    </location>
</feature>
<evidence type="ECO:0000313" key="3">
    <source>
        <dbReference type="Proteomes" id="UP001266305"/>
    </source>
</evidence>
<feature type="region of interest" description="Disordered" evidence="1">
    <location>
        <begin position="1"/>
        <end position="284"/>
    </location>
</feature>
<organism evidence="2 3">
    <name type="scientific">Saguinus oedipus</name>
    <name type="common">Cotton-top tamarin</name>
    <name type="synonym">Oedipomidas oedipus</name>
    <dbReference type="NCBI Taxonomy" id="9490"/>
    <lineage>
        <taxon>Eukaryota</taxon>
        <taxon>Metazoa</taxon>
        <taxon>Chordata</taxon>
        <taxon>Craniata</taxon>
        <taxon>Vertebrata</taxon>
        <taxon>Euteleostomi</taxon>
        <taxon>Mammalia</taxon>
        <taxon>Eutheria</taxon>
        <taxon>Euarchontoglires</taxon>
        <taxon>Primates</taxon>
        <taxon>Haplorrhini</taxon>
        <taxon>Platyrrhini</taxon>
        <taxon>Cebidae</taxon>
        <taxon>Callitrichinae</taxon>
        <taxon>Saguinus</taxon>
    </lineage>
</organism>
<keyword evidence="3" id="KW-1185">Reference proteome</keyword>
<accession>A0ABQ9UPM8</accession>
<dbReference type="Proteomes" id="UP001266305">
    <property type="component" value="Unassembled WGS sequence"/>
</dbReference>
<reference evidence="2 3" key="1">
    <citation type="submission" date="2023-05" db="EMBL/GenBank/DDBJ databases">
        <title>B98-5 Cell Line De Novo Hybrid Assembly: An Optical Mapping Approach.</title>
        <authorList>
            <person name="Kananen K."/>
            <person name="Auerbach J.A."/>
            <person name="Kautto E."/>
            <person name="Blachly J.S."/>
        </authorList>
    </citation>
    <scope>NUCLEOTIDE SEQUENCE [LARGE SCALE GENOMIC DNA]</scope>
    <source>
        <strain evidence="2">B95-8</strain>
        <tissue evidence="2">Cell line</tissue>
    </source>
</reference>
<evidence type="ECO:0000313" key="2">
    <source>
        <dbReference type="EMBL" id="KAK2099011.1"/>
    </source>
</evidence>
<dbReference type="EMBL" id="JASSZA010000011">
    <property type="protein sequence ID" value="KAK2099011.1"/>
    <property type="molecule type" value="Genomic_DNA"/>
</dbReference>
<feature type="compositionally biased region" description="Low complexity" evidence="1">
    <location>
        <begin position="191"/>
        <end position="205"/>
    </location>
</feature>
<feature type="compositionally biased region" description="Low complexity" evidence="1">
    <location>
        <begin position="234"/>
        <end position="248"/>
    </location>
</feature>
<feature type="compositionally biased region" description="Basic residues" evidence="1">
    <location>
        <begin position="122"/>
        <end position="131"/>
    </location>
</feature>
<evidence type="ECO:0000256" key="1">
    <source>
        <dbReference type="SAM" id="MobiDB-lite"/>
    </source>
</evidence>